<dbReference type="InterPro" id="IPR004960">
    <property type="entry name" value="LipA_acyltrans"/>
</dbReference>
<evidence type="ECO:0000256" key="2">
    <source>
        <dbReference type="ARBA" id="ARBA00022475"/>
    </source>
</evidence>
<comment type="subcellular location">
    <subcellularLocation>
        <location evidence="1">Cell inner membrane</location>
    </subcellularLocation>
</comment>
<dbReference type="Proteomes" id="UP000010880">
    <property type="component" value="Chromosome"/>
</dbReference>
<dbReference type="HOGENOM" id="CLU_049421_4_0_9"/>
<evidence type="ECO:0000256" key="1">
    <source>
        <dbReference type="ARBA" id="ARBA00004533"/>
    </source>
</evidence>
<dbReference type="CDD" id="cd07984">
    <property type="entry name" value="LPLAT_LABLAT-like"/>
    <property type="match status" value="1"/>
</dbReference>
<organism evidence="7 8">
    <name type="scientific">Halobacteroides halobius (strain ATCC 35273 / DSM 5150 / MD-1)</name>
    <dbReference type="NCBI Taxonomy" id="748449"/>
    <lineage>
        <taxon>Bacteria</taxon>
        <taxon>Bacillati</taxon>
        <taxon>Bacillota</taxon>
        <taxon>Clostridia</taxon>
        <taxon>Halanaerobiales</taxon>
        <taxon>Halobacteroidaceae</taxon>
        <taxon>Halobacteroides</taxon>
    </lineage>
</organism>
<evidence type="ECO:0000256" key="5">
    <source>
        <dbReference type="ARBA" id="ARBA00023136"/>
    </source>
</evidence>
<dbReference type="PIRSF" id="PIRSF026649">
    <property type="entry name" value="MsbB"/>
    <property type="match status" value="1"/>
</dbReference>
<evidence type="ECO:0000256" key="4">
    <source>
        <dbReference type="ARBA" id="ARBA00022679"/>
    </source>
</evidence>
<dbReference type="RefSeq" id="WP_015328003.1">
    <property type="nucleotide sequence ID" value="NC_019978.1"/>
</dbReference>
<gene>
    <name evidence="7" type="ordered locus">Halha_2415</name>
</gene>
<keyword evidence="8" id="KW-1185">Reference proteome</keyword>
<proteinExistence type="predicted"/>
<dbReference type="AlphaFoldDB" id="L0KD58"/>
<keyword evidence="6 7" id="KW-0012">Acyltransferase</keyword>
<dbReference type="OrthoDB" id="9801955at2"/>
<dbReference type="Pfam" id="PF03279">
    <property type="entry name" value="Lip_A_acyltrans"/>
    <property type="match status" value="1"/>
</dbReference>
<dbReference type="STRING" id="748449.Halha_2415"/>
<keyword evidence="5" id="KW-0472">Membrane</keyword>
<dbReference type="GO" id="GO:0016746">
    <property type="term" value="F:acyltransferase activity"/>
    <property type="evidence" value="ECO:0007669"/>
    <property type="project" value="UniProtKB-KW"/>
</dbReference>
<name>L0KD58_HALHC</name>
<dbReference type="GO" id="GO:0009247">
    <property type="term" value="P:glycolipid biosynthetic process"/>
    <property type="evidence" value="ECO:0007669"/>
    <property type="project" value="UniProtKB-ARBA"/>
</dbReference>
<dbReference type="eggNOG" id="COG1560">
    <property type="taxonomic scope" value="Bacteria"/>
</dbReference>
<dbReference type="EMBL" id="CP003359">
    <property type="protein sequence ID" value="AGB42289.1"/>
    <property type="molecule type" value="Genomic_DNA"/>
</dbReference>
<dbReference type="GO" id="GO:0005886">
    <property type="term" value="C:plasma membrane"/>
    <property type="evidence" value="ECO:0007669"/>
    <property type="project" value="UniProtKB-SubCell"/>
</dbReference>
<sequence>MQKRLKYYIFRFGKWLAKVLPIQVSYYLASGLGNLLFYLVKDRRELGIKNIKLALDYSQEEAYKLTKDVFKELAFKFIEIFRLEKWNKEDFNHRITVEGLDNLEKAYEQGQGIVLFTGHLGNWELLGIYLSWLGYPVNAIAKEQRSDLITEELWQLREIHGAKIFNRKQVKSSFKALLKKELLVILGDQDAHQAGEFVQFFHRLASTPKGPAVLAQKAQSLILPIYMIREGIDNYSLVVEEPLQLTQDASRDERKKVLQKLTTSLEEKIREYPDQWLWLHRRWKTDPSKEDEQ</sequence>
<dbReference type="KEGG" id="hhl:Halha_2415"/>
<dbReference type="PANTHER" id="PTHR30606:SF10">
    <property type="entry name" value="PHOSPHATIDYLINOSITOL MANNOSIDE ACYLTRANSFERASE"/>
    <property type="match status" value="1"/>
</dbReference>
<evidence type="ECO:0000256" key="3">
    <source>
        <dbReference type="ARBA" id="ARBA00022519"/>
    </source>
</evidence>
<evidence type="ECO:0000313" key="8">
    <source>
        <dbReference type="Proteomes" id="UP000010880"/>
    </source>
</evidence>
<protein>
    <submittedName>
        <fullName evidence="7">Lauroyl/myristoyl acyltransferase</fullName>
    </submittedName>
</protein>
<evidence type="ECO:0000256" key="6">
    <source>
        <dbReference type="ARBA" id="ARBA00023315"/>
    </source>
</evidence>
<dbReference type="PANTHER" id="PTHR30606">
    <property type="entry name" value="LIPID A BIOSYNTHESIS LAUROYL ACYLTRANSFERASE"/>
    <property type="match status" value="1"/>
</dbReference>
<evidence type="ECO:0000313" key="7">
    <source>
        <dbReference type="EMBL" id="AGB42289.1"/>
    </source>
</evidence>
<keyword evidence="3" id="KW-0997">Cell inner membrane</keyword>
<dbReference type="PATRIC" id="fig|748449.3.peg.2337"/>
<accession>L0KD58</accession>
<reference evidence="8" key="1">
    <citation type="submission" date="2012-02" db="EMBL/GenBank/DDBJ databases">
        <title>The complete genome of Halobacteroides halobius DSM 5150.</title>
        <authorList>
            <person name="Lucas S."/>
            <person name="Copeland A."/>
            <person name="Lapidus A."/>
            <person name="Glavina del Rio T."/>
            <person name="Dalin E."/>
            <person name="Tice H."/>
            <person name="Bruce D."/>
            <person name="Goodwin L."/>
            <person name="Pitluck S."/>
            <person name="Peters L."/>
            <person name="Mikhailova N."/>
            <person name="Gu W."/>
            <person name="Kyrpides N."/>
            <person name="Mavromatis K."/>
            <person name="Ivanova N."/>
            <person name="Brettin T."/>
            <person name="Detter J.C."/>
            <person name="Han C."/>
            <person name="Larimer F."/>
            <person name="Land M."/>
            <person name="Hauser L."/>
            <person name="Markowitz V."/>
            <person name="Cheng J.-F."/>
            <person name="Hugenholtz P."/>
            <person name="Woyke T."/>
            <person name="Wu D."/>
            <person name="Tindall B."/>
            <person name="Pomrenke H."/>
            <person name="Brambilla E."/>
            <person name="Klenk H.-P."/>
            <person name="Eisen J.A."/>
        </authorList>
    </citation>
    <scope>NUCLEOTIDE SEQUENCE [LARGE SCALE GENOMIC DNA]</scope>
    <source>
        <strain evidence="8">ATCC 35273 / DSM 5150 / MD-1</strain>
    </source>
</reference>
<keyword evidence="2" id="KW-1003">Cell membrane</keyword>
<keyword evidence="4 7" id="KW-0808">Transferase</keyword>